<dbReference type="AlphaFoldDB" id="A0A6L2JHA8"/>
<gene>
    <name evidence="1" type="ORF">Tci_008060</name>
</gene>
<organism evidence="1">
    <name type="scientific">Tanacetum cinerariifolium</name>
    <name type="common">Dalmatian daisy</name>
    <name type="synonym">Chrysanthemum cinerariifolium</name>
    <dbReference type="NCBI Taxonomy" id="118510"/>
    <lineage>
        <taxon>Eukaryota</taxon>
        <taxon>Viridiplantae</taxon>
        <taxon>Streptophyta</taxon>
        <taxon>Embryophyta</taxon>
        <taxon>Tracheophyta</taxon>
        <taxon>Spermatophyta</taxon>
        <taxon>Magnoliopsida</taxon>
        <taxon>eudicotyledons</taxon>
        <taxon>Gunneridae</taxon>
        <taxon>Pentapetalae</taxon>
        <taxon>asterids</taxon>
        <taxon>campanulids</taxon>
        <taxon>Asterales</taxon>
        <taxon>Asteraceae</taxon>
        <taxon>Asteroideae</taxon>
        <taxon>Anthemideae</taxon>
        <taxon>Anthemidinae</taxon>
        <taxon>Tanacetum</taxon>
    </lineage>
</organism>
<dbReference type="EMBL" id="BKCJ010000768">
    <property type="protein sequence ID" value="GEU36082.1"/>
    <property type="molecule type" value="Genomic_DNA"/>
</dbReference>
<protein>
    <submittedName>
        <fullName evidence="1">Uncharacterized protein</fullName>
    </submittedName>
</protein>
<reference evidence="1" key="1">
    <citation type="journal article" date="2019" name="Sci. Rep.">
        <title>Draft genome of Tanacetum cinerariifolium, the natural source of mosquito coil.</title>
        <authorList>
            <person name="Yamashiro T."/>
            <person name="Shiraishi A."/>
            <person name="Satake H."/>
            <person name="Nakayama K."/>
        </authorList>
    </citation>
    <scope>NUCLEOTIDE SEQUENCE</scope>
</reference>
<accession>A0A6L2JHA8</accession>
<sequence>MEEYIMLEEEKARRRAKVYNWKIAKYGKICLTSNETPSCEPTVSSLNDETDFRISFDESDDEDYTVIFDKNLFSYKIIYANDLKTDSENDNVKVNMPLFPSPMPSVSCIDDLDFFKDFENEFPAIVYNDALTSKLDFSTEPTLCPQHIDEFNLKDEAALSSCDEKEQNVLYFNDLFPFNVIYHDDLKSDTINDNDKINIEQPSRDMSVIPLPNVINVDT</sequence>
<evidence type="ECO:0000313" key="1">
    <source>
        <dbReference type="EMBL" id="GEU36082.1"/>
    </source>
</evidence>
<comment type="caution">
    <text evidence="1">The sequence shown here is derived from an EMBL/GenBank/DDBJ whole genome shotgun (WGS) entry which is preliminary data.</text>
</comment>
<name>A0A6L2JHA8_TANCI</name>
<proteinExistence type="predicted"/>